<dbReference type="FunFam" id="2.40.40.10:FF:000003">
    <property type="entry name" value="Endolytic peptidoglycan transglycosylase RlpA"/>
    <property type="match status" value="1"/>
</dbReference>
<reference evidence="7 8" key="1">
    <citation type="submission" date="2019-06" db="EMBL/GenBank/DDBJ databases">
        <title>Whole genome shotgun sequence of Vibrio inusitatus NBRC 102082.</title>
        <authorList>
            <person name="Hosoyama A."/>
            <person name="Uohara A."/>
            <person name="Ohji S."/>
            <person name="Ichikawa N."/>
        </authorList>
    </citation>
    <scope>NUCLEOTIDE SEQUENCE [LARGE SCALE GENOMIC DNA]</scope>
    <source>
        <strain evidence="7 8">NBRC 102082</strain>
    </source>
</reference>
<keyword evidence="8" id="KW-1185">Reference proteome</keyword>
<evidence type="ECO:0000313" key="8">
    <source>
        <dbReference type="Proteomes" id="UP000318717"/>
    </source>
</evidence>
<comment type="subcellular location">
    <subcellularLocation>
        <location evidence="4">Cell membrane</location>
        <topology evidence="4">Lipid-anchor</topology>
    </subcellularLocation>
</comment>
<organism evidence="7 8">
    <name type="scientific">Vibrio inusitatus NBRC 102082</name>
    <dbReference type="NCBI Taxonomy" id="1219070"/>
    <lineage>
        <taxon>Bacteria</taxon>
        <taxon>Pseudomonadati</taxon>
        <taxon>Pseudomonadota</taxon>
        <taxon>Gammaproteobacteria</taxon>
        <taxon>Vibrionales</taxon>
        <taxon>Vibrionaceae</taxon>
        <taxon>Vibrio</taxon>
    </lineage>
</organism>
<feature type="domain" description="SPOR" evidence="6">
    <location>
        <begin position="184"/>
        <end position="260"/>
    </location>
</feature>
<comment type="similarity">
    <text evidence="4 5">Belongs to the RlpA family.</text>
</comment>
<dbReference type="InterPro" id="IPR036908">
    <property type="entry name" value="RlpA-like_sf"/>
</dbReference>
<dbReference type="AlphaFoldDB" id="A0A4Y3HVI8"/>
<dbReference type="PROSITE" id="PS51257">
    <property type="entry name" value="PROKAR_LIPOPROTEIN"/>
    <property type="match status" value="1"/>
</dbReference>
<comment type="caution">
    <text evidence="7">The sequence shown here is derived from an EMBL/GenBank/DDBJ whole genome shotgun (WGS) entry which is preliminary data.</text>
</comment>
<dbReference type="GO" id="GO:0005886">
    <property type="term" value="C:plasma membrane"/>
    <property type="evidence" value="ECO:0007669"/>
    <property type="project" value="UniProtKB-SubCell"/>
</dbReference>
<evidence type="ECO:0000256" key="3">
    <source>
        <dbReference type="ARBA" id="ARBA00023316"/>
    </source>
</evidence>
<dbReference type="Gene3D" id="2.40.40.10">
    <property type="entry name" value="RlpA-like domain"/>
    <property type="match status" value="1"/>
</dbReference>
<keyword evidence="1" id="KW-0732">Signal</keyword>
<evidence type="ECO:0000313" key="7">
    <source>
        <dbReference type="EMBL" id="GEA51189.1"/>
    </source>
</evidence>
<dbReference type="InterPro" id="IPR012997">
    <property type="entry name" value="RplA"/>
</dbReference>
<dbReference type="GO" id="GO:0042834">
    <property type="term" value="F:peptidoglycan binding"/>
    <property type="evidence" value="ECO:0007669"/>
    <property type="project" value="InterPro"/>
</dbReference>
<protein>
    <recommendedName>
        <fullName evidence="4">Endolytic peptidoglycan transglycosylase RlpA</fullName>
        <ecNumber evidence="4">4.2.2.-</ecNumber>
    </recommendedName>
</protein>
<dbReference type="PANTHER" id="PTHR34183">
    <property type="entry name" value="ENDOLYTIC PEPTIDOGLYCAN TRANSGLYCOSYLASE RLPA"/>
    <property type="match status" value="1"/>
</dbReference>
<dbReference type="GO" id="GO:0009279">
    <property type="term" value="C:cell outer membrane"/>
    <property type="evidence" value="ECO:0007669"/>
    <property type="project" value="TreeGrafter"/>
</dbReference>
<evidence type="ECO:0000256" key="2">
    <source>
        <dbReference type="ARBA" id="ARBA00023239"/>
    </source>
</evidence>
<keyword evidence="4" id="KW-1003">Cell membrane</keyword>
<dbReference type="RefSeq" id="WP_141345512.1">
    <property type="nucleotide sequence ID" value="NZ_BJLF01000008.1"/>
</dbReference>
<name>A0A4Y3HVI8_9VIBR</name>
<dbReference type="GO" id="GO:0008932">
    <property type="term" value="F:lytic endotransglycosylase activity"/>
    <property type="evidence" value="ECO:0007669"/>
    <property type="project" value="UniProtKB-UniRule"/>
</dbReference>
<dbReference type="GO" id="GO:0071555">
    <property type="term" value="P:cell wall organization"/>
    <property type="evidence" value="ECO:0007669"/>
    <property type="project" value="UniProtKB-KW"/>
</dbReference>
<dbReference type="HAMAP" id="MF_02071">
    <property type="entry name" value="RlpA"/>
    <property type="match status" value="1"/>
</dbReference>
<dbReference type="InterPro" id="IPR034718">
    <property type="entry name" value="RlpA"/>
</dbReference>
<evidence type="ECO:0000256" key="5">
    <source>
        <dbReference type="RuleBase" id="RU003495"/>
    </source>
</evidence>
<keyword evidence="2 4" id="KW-0456">Lyase</keyword>
<dbReference type="Pfam" id="PF03330">
    <property type="entry name" value="DPBB_1"/>
    <property type="match status" value="1"/>
</dbReference>
<dbReference type="OrthoDB" id="9779128at2"/>
<dbReference type="SUPFAM" id="SSF50685">
    <property type="entry name" value="Barwin-like endoglucanases"/>
    <property type="match status" value="1"/>
</dbReference>
<dbReference type="CDD" id="cd22268">
    <property type="entry name" value="DPBB_RlpA-like"/>
    <property type="match status" value="1"/>
</dbReference>
<dbReference type="Pfam" id="PF05036">
    <property type="entry name" value="SPOR"/>
    <property type="match status" value="1"/>
</dbReference>
<dbReference type="EMBL" id="BJLF01000008">
    <property type="protein sequence ID" value="GEA51189.1"/>
    <property type="molecule type" value="Genomic_DNA"/>
</dbReference>
<keyword evidence="4" id="KW-0472">Membrane</keyword>
<dbReference type="EC" id="4.2.2.-" evidence="4"/>
<dbReference type="PROSITE" id="PS51724">
    <property type="entry name" value="SPOR"/>
    <property type="match status" value="1"/>
</dbReference>
<evidence type="ECO:0000256" key="1">
    <source>
        <dbReference type="ARBA" id="ARBA00022729"/>
    </source>
</evidence>
<dbReference type="NCBIfam" id="TIGR00413">
    <property type="entry name" value="rlpA"/>
    <property type="match status" value="1"/>
</dbReference>
<keyword evidence="4" id="KW-0449">Lipoprotein</keyword>
<evidence type="ECO:0000256" key="4">
    <source>
        <dbReference type="HAMAP-Rule" id="MF_02071"/>
    </source>
</evidence>
<keyword evidence="3 4" id="KW-0961">Cell wall biogenesis/degradation</keyword>
<accession>A0A4Y3HVI8</accession>
<comment type="function">
    <text evidence="4">Lytic transglycosylase with a strong preference for naked glycan strands that lack stem peptides.</text>
</comment>
<dbReference type="Gene3D" id="3.30.70.1070">
    <property type="entry name" value="Sporulation related repeat"/>
    <property type="match status" value="1"/>
</dbReference>
<gene>
    <name evidence="4 7" type="primary">rlpA</name>
    <name evidence="7" type="ORF">VIN01S_19930</name>
</gene>
<sequence>MRILTTLGLGVALTIIAGCSGSDKDRYAIAQDVPPDSPISLNHIEDATPRYEPYSLGGNKDYTVRGKSYSVINNPEGFTEKGKASWYGKKFHGHLTSNGETYDMYSMSAAHKNLPIPSYVKVTNVDNGKTTVVRVNDRGPFHEGRIIDLSYAAATKLGVVQTGVANVEIEFITTKSKSGNNTTSDAHPSYVIQVASLGNAANSKKLSNTLTEEYEQPSYVEKQDTINRIYIGPIADALEAKQLLEKLQQNGHPSAFIKKHKPE</sequence>
<dbReference type="InterPro" id="IPR009009">
    <property type="entry name" value="RlpA-like_DPBB"/>
</dbReference>
<dbReference type="InterPro" id="IPR007730">
    <property type="entry name" value="SPOR-like_dom"/>
</dbReference>
<dbReference type="GO" id="GO:0000270">
    <property type="term" value="P:peptidoglycan metabolic process"/>
    <property type="evidence" value="ECO:0007669"/>
    <property type="project" value="UniProtKB-UniRule"/>
</dbReference>
<keyword evidence="4" id="KW-0564">Palmitate</keyword>
<dbReference type="PANTHER" id="PTHR34183:SF1">
    <property type="entry name" value="ENDOLYTIC PEPTIDOGLYCAN TRANSGLYCOSYLASE RLPA"/>
    <property type="match status" value="1"/>
</dbReference>
<dbReference type="SUPFAM" id="SSF110997">
    <property type="entry name" value="Sporulation related repeat"/>
    <property type="match status" value="1"/>
</dbReference>
<dbReference type="InterPro" id="IPR036680">
    <property type="entry name" value="SPOR-like_sf"/>
</dbReference>
<evidence type="ECO:0000259" key="6">
    <source>
        <dbReference type="PROSITE" id="PS51724"/>
    </source>
</evidence>
<proteinExistence type="inferred from homology"/>
<dbReference type="Proteomes" id="UP000318717">
    <property type="component" value="Unassembled WGS sequence"/>
</dbReference>